<evidence type="ECO:0000256" key="1">
    <source>
        <dbReference type="ARBA" id="ARBA00001936"/>
    </source>
</evidence>
<dbReference type="Gene3D" id="3.40.350.10">
    <property type="entry name" value="Creatinase/prolidase N-terminal domain"/>
    <property type="match status" value="1"/>
</dbReference>
<reference evidence="6 7" key="1">
    <citation type="submission" date="2014-12" db="EMBL/GenBank/DDBJ databases">
        <title>Draft genome sequences of 29 type strains of Enterococci.</title>
        <authorList>
            <person name="Zhong Z."/>
            <person name="Sun Z."/>
            <person name="Liu W."/>
            <person name="Zhang W."/>
            <person name="Zhang H."/>
        </authorList>
    </citation>
    <scope>NUCLEOTIDE SEQUENCE [LARGE SCALE GENOMIC DNA]</scope>
    <source>
        <strain evidence="6 7">DSM 22802</strain>
    </source>
</reference>
<dbReference type="GO" id="GO:0004177">
    <property type="term" value="F:aminopeptidase activity"/>
    <property type="evidence" value="ECO:0007669"/>
    <property type="project" value="UniProtKB-ARBA"/>
</dbReference>
<feature type="domain" description="Peptidase M24" evidence="4">
    <location>
        <begin position="155"/>
        <end position="356"/>
    </location>
</feature>
<dbReference type="InterPro" id="IPR036005">
    <property type="entry name" value="Creatinase/aminopeptidase-like"/>
</dbReference>
<gene>
    <name evidence="6" type="ORF">RV00_GL002462</name>
</gene>
<dbReference type="SUPFAM" id="SSF55920">
    <property type="entry name" value="Creatinase/aminopeptidase"/>
    <property type="match status" value="1"/>
</dbReference>
<dbReference type="InterPro" id="IPR001714">
    <property type="entry name" value="Pept_M24_MAP"/>
</dbReference>
<protein>
    <submittedName>
        <fullName evidence="6">Xaa-Pro dipeptidase</fullName>
    </submittedName>
</protein>
<dbReference type="GO" id="GO:0008235">
    <property type="term" value="F:metalloexopeptidase activity"/>
    <property type="evidence" value="ECO:0007669"/>
    <property type="project" value="UniProtKB-ARBA"/>
</dbReference>
<evidence type="ECO:0000256" key="3">
    <source>
        <dbReference type="ARBA" id="ARBA00023211"/>
    </source>
</evidence>
<dbReference type="STRING" id="319970.RV00_GL002462"/>
<dbReference type="EMBL" id="JXKM01000005">
    <property type="protein sequence ID" value="OJG35708.1"/>
    <property type="molecule type" value="Genomic_DNA"/>
</dbReference>
<comment type="similarity">
    <text evidence="2">Belongs to the peptidase M24B family.</text>
</comment>
<keyword evidence="7" id="KW-1185">Reference proteome</keyword>
<proteinExistence type="inferred from homology"/>
<name>A0A1L8SUR5_9ENTE</name>
<dbReference type="CDD" id="cd01092">
    <property type="entry name" value="APP-like"/>
    <property type="match status" value="1"/>
</dbReference>
<dbReference type="Pfam" id="PF00557">
    <property type="entry name" value="Peptidase_M24"/>
    <property type="match status" value="1"/>
</dbReference>
<dbReference type="InterPro" id="IPR000994">
    <property type="entry name" value="Pept_M24"/>
</dbReference>
<evidence type="ECO:0000259" key="5">
    <source>
        <dbReference type="Pfam" id="PF01321"/>
    </source>
</evidence>
<accession>A0A1L8SUR5</accession>
<keyword evidence="3" id="KW-0464">Manganese</keyword>
<dbReference type="Proteomes" id="UP000183700">
    <property type="component" value="Unassembled WGS sequence"/>
</dbReference>
<comment type="cofactor">
    <cofactor evidence="1">
        <name>Mn(2+)</name>
        <dbReference type="ChEBI" id="CHEBI:29035"/>
    </cofactor>
</comment>
<dbReference type="SUPFAM" id="SSF53092">
    <property type="entry name" value="Creatinase/prolidase N-terminal domain"/>
    <property type="match status" value="1"/>
</dbReference>
<organism evidence="6 7">
    <name type="scientific">Enterococcus devriesei</name>
    <dbReference type="NCBI Taxonomy" id="319970"/>
    <lineage>
        <taxon>Bacteria</taxon>
        <taxon>Bacillati</taxon>
        <taxon>Bacillota</taxon>
        <taxon>Bacilli</taxon>
        <taxon>Lactobacillales</taxon>
        <taxon>Enterococcaceae</taxon>
        <taxon>Enterococcus</taxon>
    </lineage>
</organism>
<dbReference type="InterPro" id="IPR029149">
    <property type="entry name" value="Creatin/AminoP/Spt16_N"/>
</dbReference>
<sequence length="372" mass="41447">MKEGCLMNHEKVLELRKWMEKNNVDLAYISDASHICYFSGFDSNPMERVLALFIPIEKDPFLFAPGLEVEDAKASSFEYDVVGYLDSQDPFALIVEEIKKRYGAPKKMALEKNQLVLDRYLRLNEAFPATDLSADLTPLVQELQLYKTEEECQRLIEAGSTADLAFEIGFRHVKPGVTEEEIVAEIEYELKKKGIKEMSFPTEVLAGPNAASPHGTPGKNTCKENELVLFDLGTIVNGYCSDATRTVACGKPTDHQKDIYNIVLEAQLKAQEAVKPGVTAGQLDKIARDVIESHGYGEYFNHRLGHGIGTTIHEYPQIVGGNDLEIKEGMCFSIEPGIYLPNDVGVRVEDCIFVTKDGCVPFTKTSKDLIIL</sequence>
<dbReference type="PRINTS" id="PR00599">
    <property type="entry name" value="MAPEPTIDASE"/>
</dbReference>
<evidence type="ECO:0000259" key="4">
    <source>
        <dbReference type="Pfam" id="PF00557"/>
    </source>
</evidence>
<dbReference type="InterPro" id="IPR050659">
    <property type="entry name" value="Peptidase_M24B"/>
</dbReference>
<dbReference type="InterPro" id="IPR000587">
    <property type="entry name" value="Creatinase_N"/>
</dbReference>
<evidence type="ECO:0000256" key="2">
    <source>
        <dbReference type="ARBA" id="ARBA00008766"/>
    </source>
</evidence>
<dbReference type="PANTHER" id="PTHR46112">
    <property type="entry name" value="AMINOPEPTIDASE"/>
    <property type="match status" value="1"/>
</dbReference>
<dbReference type="PANTHER" id="PTHR46112:SF10">
    <property type="entry name" value="DIPEPTIDASE YKVY-RELATED"/>
    <property type="match status" value="1"/>
</dbReference>
<dbReference type="Gene3D" id="3.90.230.10">
    <property type="entry name" value="Creatinase/methionine aminopeptidase superfamily"/>
    <property type="match status" value="1"/>
</dbReference>
<dbReference type="Pfam" id="PF01321">
    <property type="entry name" value="Creatinase_N"/>
    <property type="match status" value="1"/>
</dbReference>
<dbReference type="AlphaFoldDB" id="A0A1L8SUR5"/>
<feature type="domain" description="Creatinase N-terminal" evidence="5">
    <location>
        <begin position="14"/>
        <end position="143"/>
    </location>
</feature>
<evidence type="ECO:0000313" key="6">
    <source>
        <dbReference type="EMBL" id="OJG35708.1"/>
    </source>
</evidence>
<comment type="caution">
    <text evidence="6">The sequence shown here is derived from an EMBL/GenBank/DDBJ whole genome shotgun (WGS) entry which is preliminary data.</text>
</comment>
<evidence type="ECO:0000313" key="7">
    <source>
        <dbReference type="Proteomes" id="UP000183700"/>
    </source>
</evidence>